<feature type="compositionally biased region" description="Polar residues" evidence="1">
    <location>
        <begin position="140"/>
        <end position="151"/>
    </location>
</feature>
<evidence type="ECO:0000313" key="2">
    <source>
        <dbReference type="EMBL" id="PSB33928.1"/>
    </source>
</evidence>
<reference evidence="3" key="1">
    <citation type="submission" date="2018-02" db="EMBL/GenBank/DDBJ databases">
        <authorList>
            <person name="Moore K."/>
            <person name="Momper L."/>
        </authorList>
    </citation>
    <scope>NUCLEOTIDE SEQUENCE [LARGE SCALE GENOMIC DNA]</scope>
    <source>
        <strain evidence="3">ULC18</strain>
    </source>
</reference>
<gene>
    <name evidence="2" type="ORF">C7B82_03435</name>
</gene>
<feature type="region of interest" description="Disordered" evidence="1">
    <location>
        <begin position="1"/>
        <end position="41"/>
    </location>
</feature>
<feature type="region of interest" description="Disordered" evidence="1">
    <location>
        <begin position="131"/>
        <end position="151"/>
    </location>
</feature>
<comment type="caution">
    <text evidence="2">The sequence shown here is derived from an EMBL/GenBank/DDBJ whole genome shotgun (WGS) entry which is preliminary data.</text>
</comment>
<proteinExistence type="predicted"/>
<dbReference type="Proteomes" id="UP000239576">
    <property type="component" value="Unassembled WGS sequence"/>
</dbReference>
<dbReference type="EMBL" id="PVWK01000016">
    <property type="protein sequence ID" value="PSB33928.1"/>
    <property type="molecule type" value="Genomic_DNA"/>
</dbReference>
<dbReference type="OrthoDB" id="9827374at2"/>
<keyword evidence="3" id="KW-1185">Reference proteome</keyword>
<accession>A0A2T1EML9</accession>
<reference evidence="2 3" key="2">
    <citation type="submission" date="2018-03" db="EMBL/GenBank/DDBJ databases">
        <title>The ancient ancestry and fast evolution of plastids.</title>
        <authorList>
            <person name="Moore K.R."/>
            <person name="Magnabosco C."/>
            <person name="Momper L."/>
            <person name="Gold D.A."/>
            <person name="Bosak T."/>
            <person name="Fournier G.P."/>
        </authorList>
    </citation>
    <scope>NUCLEOTIDE SEQUENCE [LARGE SCALE GENOMIC DNA]</scope>
    <source>
        <strain evidence="2 3">ULC18</strain>
    </source>
</reference>
<feature type="region of interest" description="Disordered" evidence="1">
    <location>
        <begin position="260"/>
        <end position="283"/>
    </location>
</feature>
<protein>
    <submittedName>
        <fullName evidence="2">Uncharacterized protein</fullName>
    </submittedName>
</protein>
<dbReference type="AlphaFoldDB" id="A0A2T1EML9"/>
<evidence type="ECO:0000313" key="3">
    <source>
        <dbReference type="Proteomes" id="UP000239576"/>
    </source>
</evidence>
<evidence type="ECO:0000256" key="1">
    <source>
        <dbReference type="SAM" id="MobiDB-lite"/>
    </source>
</evidence>
<dbReference type="RefSeq" id="WP_106254918.1">
    <property type="nucleotide sequence ID" value="NZ_CAWNSW010000059.1"/>
</dbReference>
<sequence>MQHTDFQGGEAPSFAMSAVLPDDSETTLPDADQDNKRNETDDFRTWNWGEAATAIGINESTLRKVWWEDALEPAFRHCPISLRVVARTVKKSGRQLEEFTAFGLQVLQAYKTAKGTNDRTAERFLAEAKASYPAVEEPTHSTSEQQPKQSLKVSVESGNHQIVLAAPVLAQTYTLEGLRKGESLQFEDPLAIAAQFLVIADQVQAAMESDIDQREQKLVETRQAKDAVAAKAQELKLEQRFYKARAHFIDTAQTHETQSLQETLSTLQALGKPPEPNPFTTGD</sequence>
<organism evidence="2 3">
    <name type="scientific">Stenomitos frigidus ULC18</name>
    <dbReference type="NCBI Taxonomy" id="2107698"/>
    <lineage>
        <taxon>Bacteria</taxon>
        <taxon>Bacillati</taxon>
        <taxon>Cyanobacteriota</taxon>
        <taxon>Cyanophyceae</taxon>
        <taxon>Leptolyngbyales</taxon>
        <taxon>Leptolyngbyaceae</taxon>
        <taxon>Stenomitos</taxon>
    </lineage>
</organism>
<name>A0A2T1EML9_9CYAN</name>